<dbReference type="OrthoDB" id="415532at2759"/>
<dbReference type="Proteomes" id="UP000294933">
    <property type="component" value="Unassembled WGS sequence"/>
</dbReference>
<dbReference type="InterPro" id="IPR049192">
    <property type="entry name" value="DUF4246_C"/>
</dbReference>
<sequence length="525" mass="59686">QLKELCMVALSANIRSKPDWWNKFKDPVIRARWKAEALSSTMLKLTLSEAQVEYVLEELEGYRRLLDEVSGIQVSCFDGVWQSDSLISQNVRDALVEAVYPLENVPEEMKDWHPHSNNLVLDIVHPSLYCVVYGRTLAHLSPHTEQASGVLQTVTAPAKLNARLLISNRFQWLPTDFVVSETGEVTALGYINNIHPTHKSLYKSVENILSCFIPMFERVLTDLRYDDNPLPHRISGDYFSINHDLDKRYPKEEYADTETFWEAWENEKTVFLPDIPKEGYTGGLESRKCVVKLRGRNIQVIVKLANIHLTPQKPQYGGGTWHVEGMANEAIVASGICYYDNENVSDSELAFRVAVEEPLPSTQIQAEPYDYYAHKVQWGMRDTTSELNQCAGAVSTTSGRCIAFPNTYQHRVSSFELMDPTKPGHRKILAFFLVDPDQPPIPSTSIVPPQQVAWARDALLECAADPKSRMHLLPPEIVTLITDTSDMMDDEEAKDIRLKLMDERSSKLGDEDKDVFARRFNLCEH</sequence>
<evidence type="ECO:0000313" key="4">
    <source>
        <dbReference type="Proteomes" id="UP000294933"/>
    </source>
</evidence>
<evidence type="ECO:0000313" key="3">
    <source>
        <dbReference type="EMBL" id="TDL19428.1"/>
    </source>
</evidence>
<dbReference type="Pfam" id="PF14033">
    <property type="entry name" value="DUF4246"/>
    <property type="match status" value="1"/>
</dbReference>
<accession>A0A4Y7PWM4</accession>
<evidence type="ECO:0000259" key="1">
    <source>
        <dbReference type="Pfam" id="PF14033"/>
    </source>
</evidence>
<evidence type="ECO:0000259" key="2">
    <source>
        <dbReference type="Pfam" id="PF21666"/>
    </source>
</evidence>
<feature type="domain" description="DUF4246" evidence="1">
    <location>
        <begin position="50"/>
        <end position="457"/>
    </location>
</feature>
<dbReference type="VEuPathDB" id="FungiDB:BD410DRAFT_727256"/>
<keyword evidence="4" id="KW-1185">Reference proteome</keyword>
<dbReference type="Pfam" id="PF21666">
    <property type="entry name" value="DUF4246_N"/>
    <property type="match status" value="1"/>
</dbReference>
<feature type="domain" description="DUF4246" evidence="2">
    <location>
        <begin position="2"/>
        <end position="36"/>
    </location>
</feature>
<reference evidence="3 4" key="1">
    <citation type="submission" date="2018-06" db="EMBL/GenBank/DDBJ databases">
        <title>A transcriptomic atlas of mushroom development highlights an independent origin of complex multicellularity.</title>
        <authorList>
            <consortium name="DOE Joint Genome Institute"/>
            <person name="Krizsan K."/>
            <person name="Almasi E."/>
            <person name="Merenyi Z."/>
            <person name="Sahu N."/>
            <person name="Viragh M."/>
            <person name="Koszo T."/>
            <person name="Mondo S."/>
            <person name="Kiss B."/>
            <person name="Balint B."/>
            <person name="Kues U."/>
            <person name="Barry K."/>
            <person name="Hegedus J.C."/>
            <person name="Henrissat B."/>
            <person name="Johnson J."/>
            <person name="Lipzen A."/>
            <person name="Ohm R."/>
            <person name="Nagy I."/>
            <person name="Pangilinan J."/>
            <person name="Yan J."/>
            <person name="Xiong Y."/>
            <person name="Grigoriev I.V."/>
            <person name="Hibbett D.S."/>
            <person name="Nagy L.G."/>
        </authorList>
    </citation>
    <scope>NUCLEOTIDE SEQUENCE [LARGE SCALE GENOMIC DNA]</scope>
    <source>
        <strain evidence="3 4">SZMC22713</strain>
    </source>
</reference>
<gene>
    <name evidence="3" type="ORF">BD410DRAFT_727256</name>
</gene>
<protein>
    <submittedName>
        <fullName evidence="3">Uncharacterized protein</fullName>
    </submittedName>
</protein>
<dbReference type="EMBL" id="ML170197">
    <property type="protein sequence ID" value="TDL19428.1"/>
    <property type="molecule type" value="Genomic_DNA"/>
</dbReference>
<name>A0A4Y7PWM4_9AGAM</name>
<feature type="non-terminal residue" evidence="3">
    <location>
        <position position="1"/>
    </location>
</feature>
<dbReference type="STRING" id="50990.A0A4Y7PWM4"/>
<dbReference type="AlphaFoldDB" id="A0A4Y7PWM4"/>
<proteinExistence type="predicted"/>
<dbReference type="InterPro" id="IPR049207">
    <property type="entry name" value="DUF4246_N"/>
</dbReference>
<dbReference type="InterPro" id="IPR025340">
    <property type="entry name" value="DUF4246"/>
</dbReference>
<organism evidence="3 4">
    <name type="scientific">Rickenella mellea</name>
    <dbReference type="NCBI Taxonomy" id="50990"/>
    <lineage>
        <taxon>Eukaryota</taxon>
        <taxon>Fungi</taxon>
        <taxon>Dikarya</taxon>
        <taxon>Basidiomycota</taxon>
        <taxon>Agaricomycotina</taxon>
        <taxon>Agaricomycetes</taxon>
        <taxon>Hymenochaetales</taxon>
        <taxon>Rickenellaceae</taxon>
        <taxon>Rickenella</taxon>
    </lineage>
</organism>
<dbReference type="PANTHER" id="PTHR33119:SF1">
    <property type="entry name" value="FE2OG DIOXYGENASE DOMAIN-CONTAINING PROTEIN"/>
    <property type="match status" value="1"/>
</dbReference>
<dbReference type="PANTHER" id="PTHR33119">
    <property type="entry name" value="IFI3P"/>
    <property type="match status" value="1"/>
</dbReference>